<proteinExistence type="predicted"/>
<dbReference type="Proteomes" id="UP001627154">
    <property type="component" value="Unassembled WGS sequence"/>
</dbReference>
<comment type="caution">
    <text evidence="1">The sequence shown here is derived from an EMBL/GenBank/DDBJ whole genome shotgun (WGS) entry which is preliminary data.</text>
</comment>
<dbReference type="EMBL" id="JBJJXI010000103">
    <property type="protein sequence ID" value="KAL3392522.1"/>
    <property type="molecule type" value="Genomic_DNA"/>
</dbReference>
<dbReference type="AlphaFoldDB" id="A0ABD2WI64"/>
<accession>A0ABD2WI64</accession>
<name>A0ABD2WI64_9HYME</name>
<gene>
    <name evidence="1" type="ORF">TKK_012841</name>
</gene>
<protein>
    <submittedName>
        <fullName evidence="1">Uncharacterized protein</fullName>
    </submittedName>
</protein>
<evidence type="ECO:0000313" key="1">
    <source>
        <dbReference type="EMBL" id="KAL3392522.1"/>
    </source>
</evidence>
<sequence>MCGAILSAARCLPYDGEAARWSARLSMFVELTCRGGKARSQERLARRSVMLVASVRLHRNEQLGENGVRGKRRARWPLLVVTVTQPAHVVEAMTHRVAGADARARVPLSRVADADARPGDDAPRGRCRCAGVCPYLGSLGAPASVPTEVSCNKYNCVIGSWLHETRLASRRTRYQNHSKNDYEKLCEKIV</sequence>
<reference evidence="1 2" key="1">
    <citation type="journal article" date="2024" name="bioRxiv">
        <title>A reference genome for Trichogramma kaykai: A tiny desert-dwelling parasitoid wasp with competing sex-ratio distorters.</title>
        <authorList>
            <person name="Culotta J."/>
            <person name="Lindsey A.R."/>
        </authorList>
    </citation>
    <scope>NUCLEOTIDE SEQUENCE [LARGE SCALE GENOMIC DNA]</scope>
    <source>
        <strain evidence="1 2">KSX58</strain>
    </source>
</reference>
<evidence type="ECO:0000313" key="2">
    <source>
        <dbReference type="Proteomes" id="UP001627154"/>
    </source>
</evidence>
<keyword evidence="2" id="KW-1185">Reference proteome</keyword>
<organism evidence="1 2">
    <name type="scientific">Trichogramma kaykai</name>
    <dbReference type="NCBI Taxonomy" id="54128"/>
    <lineage>
        <taxon>Eukaryota</taxon>
        <taxon>Metazoa</taxon>
        <taxon>Ecdysozoa</taxon>
        <taxon>Arthropoda</taxon>
        <taxon>Hexapoda</taxon>
        <taxon>Insecta</taxon>
        <taxon>Pterygota</taxon>
        <taxon>Neoptera</taxon>
        <taxon>Endopterygota</taxon>
        <taxon>Hymenoptera</taxon>
        <taxon>Apocrita</taxon>
        <taxon>Proctotrupomorpha</taxon>
        <taxon>Chalcidoidea</taxon>
        <taxon>Trichogrammatidae</taxon>
        <taxon>Trichogramma</taxon>
    </lineage>
</organism>